<dbReference type="Proteomes" id="UP000267606">
    <property type="component" value="Unassembled WGS sequence"/>
</dbReference>
<feature type="region of interest" description="Disordered" evidence="1">
    <location>
        <begin position="1"/>
        <end position="24"/>
    </location>
</feature>
<evidence type="ECO:0000313" key="4">
    <source>
        <dbReference type="WBParaSite" id="OFLC_0001215501-mRNA-1"/>
    </source>
</evidence>
<evidence type="ECO:0000313" key="2">
    <source>
        <dbReference type="EMBL" id="VDO82373.1"/>
    </source>
</evidence>
<reference evidence="4" key="1">
    <citation type="submission" date="2016-06" db="UniProtKB">
        <authorList>
            <consortium name="WormBaseParasite"/>
        </authorList>
    </citation>
    <scope>IDENTIFICATION</scope>
</reference>
<dbReference type="EMBL" id="UZAJ01018513">
    <property type="protein sequence ID" value="VDO82373.1"/>
    <property type="molecule type" value="Genomic_DNA"/>
</dbReference>
<proteinExistence type="predicted"/>
<accession>A0A183HXE3</accession>
<name>A0A183HXE3_9BILA</name>
<keyword evidence="3" id="KW-1185">Reference proteome</keyword>
<protein>
    <submittedName>
        <fullName evidence="4">RNA polymerase sigma factor RpoD</fullName>
    </submittedName>
</protein>
<organism evidence="4">
    <name type="scientific">Onchocerca flexuosa</name>
    <dbReference type="NCBI Taxonomy" id="387005"/>
    <lineage>
        <taxon>Eukaryota</taxon>
        <taxon>Metazoa</taxon>
        <taxon>Ecdysozoa</taxon>
        <taxon>Nematoda</taxon>
        <taxon>Chromadorea</taxon>
        <taxon>Rhabditida</taxon>
        <taxon>Spirurina</taxon>
        <taxon>Spiruromorpha</taxon>
        <taxon>Filarioidea</taxon>
        <taxon>Onchocercidae</taxon>
        <taxon>Onchocerca</taxon>
    </lineage>
</organism>
<sequence length="47" mass="5486">MSRETEVEADDEETEEEFLIGDNDNDNELKDVLRDIAKLNENDIMEV</sequence>
<dbReference type="WBParaSite" id="OFLC_0001215501-mRNA-1">
    <property type="protein sequence ID" value="OFLC_0001215501-mRNA-1"/>
    <property type="gene ID" value="OFLC_0001215501"/>
</dbReference>
<gene>
    <name evidence="2" type="ORF">OFLC_LOCUS12156</name>
</gene>
<feature type="compositionally biased region" description="Acidic residues" evidence="1">
    <location>
        <begin position="7"/>
        <end position="24"/>
    </location>
</feature>
<reference evidence="2 3" key="2">
    <citation type="submission" date="2018-11" db="EMBL/GenBank/DDBJ databases">
        <authorList>
            <consortium name="Pathogen Informatics"/>
        </authorList>
    </citation>
    <scope>NUCLEOTIDE SEQUENCE [LARGE SCALE GENOMIC DNA]</scope>
</reference>
<evidence type="ECO:0000256" key="1">
    <source>
        <dbReference type="SAM" id="MobiDB-lite"/>
    </source>
</evidence>
<dbReference type="AlphaFoldDB" id="A0A183HXE3"/>
<evidence type="ECO:0000313" key="3">
    <source>
        <dbReference type="Proteomes" id="UP000267606"/>
    </source>
</evidence>